<proteinExistence type="predicted"/>
<gene>
    <name evidence="2" type="ORF">GCM10007977_034270</name>
</gene>
<protein>
    <submittedName>
        <fullName evidence="2">Uncharacterized protein</fullName>
    </submittedName>
</protein>
<feature type="compositionally biased region" description="Low complexity" evidence="1">
    <location>
        <begin position="9"/>
        <end position="19"/>
    </location>
</feature>
<evidence type="ECO:0000313" key="3">
    <source>
        <dbReference type="Proteomes" id="UP000642070"/>
    </source>
</evidence>
<evidence type="ECO:0000313" key="2">
    <source>
        <dbReference type="EMBL" id="GGM30144.1"/>
    </source>
</evidence>
<dbReference type="EMBL" id="BMPI01000014">
    <property type="protein sequence ID" value="GGM30144.1"/>
    <property type="molecule type" value="Genomic_DNA"/>
</dbReference>
<comment type="caution">
    <text evidence="2">The sequence shown here is derived from an EMBL/GenBank/DDBJ whole genome shotgun (WGS) entry which is preliminary data.</text>
</comment>
<reference evidence="2" key="1">
    <citation type="journal article" date="2014" name="Int. J. Syst. Evol. Microbiol.">
        <title>Complete genome sequence of Corynebacterium casei LMG S-19264T (=DSM 44701T), isolated from a smear-ripened cheese.</title>
        <authorList>
            <consortium name="US DOE Joint Genome Institute (JGI-PGF)"/>
            <person name="Walter F."/>
            <person name="Albersmeier A."/>
            <person name="Kalinowski J."/>
            <person name="Ruckert C."/>
        </authorList>
    </citation>
    <scope>NUCLEOTIDE SEQUENCE</scope>
    <source>
        <strain evidence="2">JCM 19831</strain>
    </source>
</reference>
<evidence type="ECO:0000256" key="1">
    <source>
        <dbReference type="SAM" id="MobiDB-lite"/>
    </source>
</evidence>
<organism evidence="2 3">
    <name type="scientific">Dactylosporangium sucinum</name>
    <dbReference type="NCBI Taxonomy" id="1424081"/>
    <lineage>
        <taxon>Bacteria</taxon>
        <taxon>Bacillati</taxon>
        <taxon>Actinomycetota</taxon>
        <taxon>Actinomycetes</taxon>
        <taxon>Micromonosporales</taxon>
        <taxon>Micromonosporaceae</taxon>
        <taxon>Dactylosporangium</taxon>
    </lineage>
</organism>
<name>A0A917TNB7_9ACTN</name>
<reference evidence="2" key="2">
    <citation type="submission" date="2020-09" db="EMBL/GenBank/DDBJ databases">
        <authorList>
            <person name="Sun Q."/>
            <person name="Ohkuma M."/>
        </authorList>
    </citation>
    <scope>NUCLEOTIDE SEQUENCE</scope>
    <source>
        <strain evidence="2">JCM 19831</strain>
    </source>
</reference>
<sequence length="85" mass="8554">MSKTRRPATRTTAGSSSATIVTPTVSAAPRPSSEKSTARAYARGGHGSPPAGRVSGTDLAAIDQDEPWQAGPAGLRLLPGLGQEG</sequence>
<dbReference type="Proteomes" id="UP000642070">
    <property type="component" value="Unassembled WGS sequence"/>
</dbReference>
<accession>A0A917TNB7</accession>
<dbReference type="AlphaFoldDB" id="A0A917TNB7"/>
<keyword evidence="3" id="KW-1185">Reference proteome</keyword>
<feature type="compositionally biased region" description="Low complexity" evidence="1">
    <location>
        <begin position="70"/>
        <end position="85"/>
    </location>
</feature>
<feature type="region of interest" description="Disordered" evidence="1">
    <location>
        <begin position="1"/>
        <end position="85"/>
    </location>
</feature>